<accession>A0AA88MYR3</accession>
<protein>
    <submittedName>
        <fullName evidence="1">Uncharacterized protein</fullName>
    </submittedName>
</protein>
<proteinExistence type="predicted"/>
<gene>
    <name evidence="1" type="ORF">Q5P01_009876</name>
</gene>
<evidence type="ECO:0000313" key="2">
    <source>
        <dbReference type="Proteomes" id="UP001187415"/>
    </source>
</evidence>
<reference evidence="1" key="1">
    <citation type="submission" date="2023-07" db="EMBL/GenBank/DDBJ databases">
        <title>Chromosome-level Genome Assembly of Striped Snakehead (Channa striata).</title>
        <authorList>
            <person name="Liu H."/>
        </authorList>
    </citation>
    <scope>NUCLEOTIDE SEQUENCE</scope>
    <source>
        <strain evidence="1">Gz</strain>
        <tissue evidence="1">Muscle</tissue>
    </source>
</reference>
<keyword evidence="2" id="KW-1185">Reference proteome</keyword>
<dbReference type="Proteomes" id="UP001187415">
    <property type="component" value="Unassembled WGS sequence"/>
</dbReference>
<dbReference type="EMBL" id="JAUPFM010000007">
    <property type="protein sequence ID" value="KAK2846877.1"/>
    <property type="molecule type" value="Genomic_DNA"/>
</dbReference>
<name>A0AA88MYR3_CHASR</name>
<dbReference type="AlphaFoldDB" id="A0AA88MYR3"/>
<sequence>MKSSSPDRYVLTLSSPNVSGPCGEKMAAVEKKREESPKTKLSAWDPRVADADSVTLHPWEISRYGQRDGASIYYFLAEP</sequence>
<organism evidence="1 2">
    <name type="scientific">Channa striata</name>
    <name type="common">Snakehead murrel</name>
    <name type="synonym">Ophicephalus striatus</name>
    <dbReference type="NCBI Taxonomy" id="64152"/>
    <lineage>
        <taxon>Eukaryota</taxon>
        <taxon>Metazoa</taxon>
        <taxon>Chordata</taxon>
        <taxon>Craniata</taxon>
        <taxon>Vertebrata</taxon>
        <taxon>Euteleostomi</taxon>
        <taxon>Actinopterygii</taxon>
        <taxon>Neopterygii</taxon>
        <taxon>Teleostei</taxon>
        <taxon>Neoteleostei</taxon>
        <taxon>Acanthomorphata</taxon>
        <taxon>Anabantaria</taxon>
        <taxon>Anabantiformes</taxon>
        <taxon>Channoidei</taxon>
        <taxon>Channidae</taxon>
        <taxon>Channa</taxon>
    </lineage>
</organism>
<evidence type="ECO:0000313" key="1">
    <source>
        <dbReference type="EMBL" id="KAK2846877.1"/>
    </source>
</evidence>
<comment type="caution">
    <text evidence="1">The sequence shown here is derived from an EMBL/GenBank/DDBJ whole genome shotgun (WGS) entry which is preliminary data.</text>
</comment>